<dbReference type="PANTHER" id="PTHR11757:SF19">
    <property type="entry name" value="PROLYL ENDOPEPTIDASE-LIKE"/>
    <property type="match status" value="1"/>
</dbReference>
<feature type="domain" description="Peptidase S9A N-terminal" evidence="7">
    <location>
        <begin position="30"/>
        <end position="430"/>
    </location>
</feature>
<sequence>MKRLFVILLGCVTFATAQNNTDLKKDIQAPKAKKIAKELEKHGDVRIDNYFWMNQREDQEVLDYLKAENDYNDQMTSHTKDFQAELFEEMKSRIKEDDESVPYKLNGYWYITRFEKGFDYPIYSRKKENLESPEEIMFNVNEMAKGFDYYSLGGLNVTPDNKLVAFGTDTLSRRKYTIRIKNLETGEIYKEEIKNTTGGSTWANDNKTLYYTKKDPQTLRSYRIYKHILGTDPKEDKLVYEEQDETFNTYVYKSKSREYIIIGSHSTLTTEYRYLNADTPEKDFQVFQPRERGLEYSISHFDGNFYVVTNKDEATNFKLMKTPVDKTGKENWVDVIPHRKDYLLEDIDIFKEYLVVSERNNGLNKIRIIKWDDSKEFYIPFDNETYTAYTSINPDFETDILRYTYNSLSTPTSVVEYNMKTGDKVVLKEQEVLGGKFDKNNYTSERLWATANDGTKIPVSLVYRKGIKKDGSNPLLQYAYGSYGSTIDPYFSTVRLSLLDRGFIYAIAHIRGGEYLGREWYEDGKLFTKKNTFTDFIDVSEFLVKENYTSARHLYAMGGSAGGLLMGAVVNIAPNLYNGVIAAVPFVDVVTTMLDDSIPLTTGEYDEWGNPNEKDYYDYMKSYSPYDNVKAQDYPNMLVTTGLHDSQVQYWEPAKWVAKLRELKTDDHVLLLHTNMDAGHGGASGRFEALKEVAEEYAFLLDLEGIHE</sequence>
<accession>A0ABU1EPV2</accession>
<keyword evidence="3" id="KW-0378">Hydrolase</keyword>
<dbReference type="Gene3D" id="3.40.50.1820">
    <property type="entry name" value="alpha/beta hydrolase"/>
    <property type="match status" value="1"/>
</dbReference>
<organism evidence="8 9">
    <name type="scientific">Christiangramia sediminicola</name>
    <dbReference type="NCBI Taxonomy" id="3073267"/>
    <lineage>
        <taxon>Bacteria</taxon>
        <taxon>Pseudomonadati</taxon>
        <taxon>Bacteroidota</taxon>
        <taxon>Flavobacteriia</taxon>
        <taxon>Flavobacteriales</taxon>
        <taxon>Flavobacteriaceae</taxon>
        <taxon>Christiangramia</taxon>
    </lineage>
</organism>
<dbReference type="Pfam" id="PF02897">
    <property type="entry name" value="Peptidase_S9_N"/>
    <property type="match status" value="1"/>
</dbReference>
<evidence type="ECO:0000259" key="7">
    <source>
        <dbReference type="Pfam" id="PF02897"/>
    </source>
</evidence>
<keyword evidence="4" id="KW-0720">Serine protease</keyword>
<keyword evidence="9" id="KW-1185">Reference proteome</keyword>
<evidence type="ECO:0000256" key="4">
    <source>
        <dbReference type="ARBA" id="ARBA00022825"/>
    </source>
</evidence>
<dbReference type="EMBL" id="JAVJIU010000002">
    <property type="protein sequence ID" value="MDR5590411.1"/>
    <property type="molecule type" value="Genomic_DNA"/>
</dbReference>
<dbReference type="Gene3D" id="2.130.10.120">
    <property type="entry name" value="Prolyl oligopeptidase, N-terminal domain"/>
    <property type="match status" value="1"/>
</dbReference>
<feature type="domain" description="Peptidase S9 prolyl oligopeptidase catalytic" evidence="6">
    <location>
        <begin position="490"/>
        <end position="702"/>
    </location>
</feature>
<dbReference type="SUPFAM" id="SSF53474">
    <property type="entry name" value="alpha/beta-Hydrolases"/>
    <property type="match status" value="1"/>
</dbReference>
<comment type="caution">
    <text evidence="8">The sequence shown here is derived from an EMBL/GenBank/DDBJ whole genome shotgun (WGS) entry which is preliminary data.</text>
</comment>
<dbReference type="InterPro" id="IPR002470">
    <property type="entry name" value="Peptidase_S9A"/>
</dbReference>
<dbReference type="Proteomes" id="UP001257234">
    <property type="component" value="Unassembled WGS sequence"/>
</dbReference>
<feature type="signal peptide" evidence="5">
    <location>
        <begin position="1"/>
        <end position="17"/>
    </location>
</feature>
<evidence type="ECO:0000256" key="1">
    <source>
        <dbReference type="ARBA" id="ARBA00005228"/>
    </source>
</evidence>
<evidence type="ECO:0000313" key="8">
    <source>
        <dbReference type="EMBL" id="MDR5590411.1"/>
    </source>
</evidence>
<keyword evidence="5" id="KW-0732">Signal</keyword>
<name>A0ABU1EPV2_9FLAO</name>
<evidence type="ECO:0000256" key="2">
    <source>
        <dbReference type="ARBA" id="ARBA00022670"/>
    </source>
</evidence>
<evidence type="ECO:0000259" key="6">
    <source>
        <dbReference type="Pfam" id="PF00326"/>
    </source>
</evidence>
<evidence type="ECO:0000313" key="9">
    <source>
        <dbReference type="Proteomes" id="UP001257234"/>
    </source>
</evidence>
<dbReference type="RefSeq" id="WP_309561281.1">
    <property type="nucleotide sequence ID" value="NZ_JAVJIU010000002.1"/>
</dbReference>
<proteinExistence type="inferred from homology"/>
<dbReference type="InterPro" id="IPR029058">
    <property type="entry name" value="AB_hydrolase_fold"/>
</dbReference>
<dbReference type="SUPFAM" id="SSF50993">
    <property type="entry name" value="Peptidase/esterase 'gauge' domain"/>
    <property type="match status" value="1"/>
</dbReference>
<dbReference type="InterPro" id="IPR023302">
    <property type="entry name" value="Pept_S9A_N"/>
</dbReference>
<feature type="chain" id="PRO_5047021871" evidence="5">
    <location>
        <begin position="18"/>
        <end position="708"/>
    </location>
</feature>
<dbReference type="PRINTS" id="PR00862">
    <property type="entry name" value="PROLIGOPTASE"/>
</dbReference>
<protein>
    <submittedName>
        <fullName evidence="8">S9 family peptidase</fullName>
    </submittedName>
</protein>
<evidence type="ECO:0000256" key="5">
    <source>
        <dbReference type="SAM" id="SignalP"/>
    </source>
</evidence>
<gene>
    <name evidence="8" type="ORF">RE431_07160</name>
</gene>
<dbReference type="InterPro" id="IPR051543">
    <property type="entry name" value="Serine_Peptidase_S9A"/>
</dbReference>
<dbReference type="InterPro" id="IPR001375">
    <property type="entry name" value="Peptidase_S9_cat"/>
</dbReference>
<dbReference type="PANTHER" id="PTHR11757">
    <property type="entry name" value="PROTEASE FAMILY S9A OLIGOPEPTIDASE"/>
    <property type="match status" value="1"/>
</dbReference>
<comment type="similarity">
    <text evidence="1">Belongs to the peptidase S9A family.</text>
</comment>
<dbReference type="Pfam" id="PF00326">
    <property type="entry name" value="Peptidase_S9"/>
    <property type="match status" value="1"/>
</dbReference>
<evidence type="ECO:0000256" key="3">
    <source>
        <dbReference type="ARBA" id="ARBA00022801"/>
    </source>
</evidence>
<keyword evidence="2" id="KW-0645">Protease</keyword>
<reference evidence="9" key="1">
    <citation type="submission" date="2023-07" db="EMBL/GenBank/DDBJ databases">
        <title>Christiangramia sp. SM2212., a novel bacterium of the family Flavobacteriaceae isolated from the sea sediment.</title>
        <authorList>
            <person name="Wang J."/>
            <person name="Zhang X."/>
        </authorList>
    </citation>
    <scope>NUCLEOTIDE SEQUENCE [LARGE SCALE GENOMIC DNA]</scope>
    <source>
        <strain evidence="9">SM2212</strain>
    </source>
</reference>